<feature type="region of interest" description="Disordered" evidence="1">
    <location>
        <begin position="1"/>
        <end position="24"/>
    </location>
</feature>
<keyword evidence="3" id="KW-1185">Reference proteome</keyword>
<evidence type="ECO:0000256" key="1">
    <source>
        <dbReference type="SAM" id="MobiDB-lite"/>
    </source>
</evidence>
<protein>
    <submittedName>
        <fullName evidence="2">Uncharacterized protein</fullName>
    </submittedName>
</protein>
<name>A0ABN8QDM6_9CNID</name>
<proteinExistence type="predicted"/>
<feature type="compositionally biased region" description="Low complexity" evidence="1">
    <location>
        <begin position="7"/>
        <end position="23"/>
    </location>
</feature>
<accession>A0ABN8QDM6</accession>
<gene>
    <name evidence="2" type="ORF">PLOB_00005374</name>
</gene>
<dbReference type="EMBL" id="CALNXK010000123">
    <property type="protein sequence ID" value="CAH3162529.1"/>
    <property type="molecule type" value="Genomic_DNA"/>
</dbReference>
<reference evidence="2 3" key="1">
    <citation type="submission" date="2022-05" db="EMBL/GenBank/DDBJ databases">
        <authorList>
            <consortium name="Genoscope - CEA"/>
            <person name="William W."/>
        </authorList>
    </citation>
    <scope>NUCLEOTIDE SEQUENCE [LARGE SCALE GENOMIC DNA]</scope>
</reference>
<comment type="caution">
    <text evidence="2">The sequence shown here is derived from an EMBL/GenBank/DDBJ whole genome shotgun (WGS) entry which is preliminary data.</text>
</comment>
<evidence type="ECO:0000313" key="3">
    <source>
        <dbReference type="Proteomes" id="UP001159405"/>
    </source>
</evidence>
<evidence type="ECO:0000313" key="2">
    <source>
        <dbReference type="EMBL" id="CAH3162529.1"/>
    </source>
</evidence>
<sequence length="200" mass="21744">MVSNEATTSTSSTETIPHTTSISFPSLTPTVTSNVAVSTLSTSTATTIPTASLVTTPSLPTTSFLSSYQPAASFNQPTSSLPVTNQGNPSASTFSLSDPATILIYREYGSGTLPEWLDSLNIPRNVQTLHQIKEIWENGGINCPPLCKWTKVMRNHRAPNAGKNSSLFSQRKFMYTFLKTITLTKMPSRESTTSKTRKFV</sequence>
<organism evidence="2 3">
    <name type="scientific">Porites lobata</name>
    <dbReference type="NCBI Taxonomy" id="104759"/>
    <lineage>
        <taxon>Eukaryota</taxon>
        <taxon>Metazoa</taxon>
        <taxon>Cnidaria</taxon>
        <taxon>Anthozoa</taxon>
        <taxon>Hexacorallia</taxon>
        <taxon>Scleractinia</taxon>
        <taxon>Fungiina</taxon>
        <taxon>Poritidae</taxon>
        <taxon>Porites</taxon>
    </lineage>
</organism>
<dbReference type="Proteomes" id="UP001159405">
    <property type="component" value="Unassembled WGS sequence"/>
</dbReference>